<dbReference type="EMBL" id="JAERWL010000005">
    <property type="protein sequence ID" value="MBM9475447.1"/>
    <property type="molecule type" value="Genomic_DNA"/>
</dbReference>
<dbReference type="SUPFAM" id="SSF55729">
    <property type="entry name" value="Acyl-CoA N-acyltransferases (Nat)"/>
    <property type="match status" value="1"/>
</dbReference>
<accession>A0A938YGF4</accession>
<gene>
    <name evidence="2" type="ORF">JL107_03210</name>
</gene>
<organism evidence="2 3">
    <name type="scientific">Nakamurella flavida</name>
    <dbReference type="NCBI Taxonomy" id="363630"/>
    <lineage>
        <taxon>Bacteria</taxon>
        <taxon>Bacillati</taxon>
        <taxon>Actinomycetota</taxon>
        <taxon>Actinomycetes</taxon>
        <taxon>Nakamurellales</taxon>
        <taxon>Nakamurellaceae</taxon>
        <taxon>Nakamurella</taxon>
    </lineage>
</organism>
<keyword evidence="3" id="KW-1185">Reference proteome</keyword>
<dbReference type="InterPro" id="IPR000182">
    <property type="entry name" value="GNAT_dom"/>
</dbReference>
<comment type="caution">
    <text evidence="2">The sequence shown here is derived from an EMBL/GenBank/DDBJ whole genome shotgun (WGS) entry which is preliminary data.</text>
</comment>
<dbReference type="Pfam" id="PF24553">
    <property type="entry name" value="Rv0428c_C"/>
    <property type="match status" value="1"/>
</dbReference>
<dbReference type="PANTHER" id="PTHR43072:SF60">
    <property type="entry name" value="L-2,4-DIAMINOBUTYRIC ACID ACETYLTRANSFERASE"/>
    <property type="match status" value="1"/>
</dbReference>
<dbReference type="RefSeq" id="WP_205255608.1">
    <property type="nucleotide sequence ID" value="NZ_BAAAPV010000003.1"/>
</dbReference>
<dbReference type="Proteomes" id="UP000663801">
    <property type="component" value="Unassembled WGS sequence"/>
</dbReference>
<reference evidence="2" key="1">
    <citation type="submission" date="2021-01" db="EMBL/GenBank/DDBJ databases">
        <title>KCTC 19127 draft genome.</title>
        <authorList>
            <person name="An D."/>
        </authorList>
    </citation>
    <scope>NUCLEOTIDE SEQUENCE</scope>
    <source>
        <strain evidence="2">KCTC 19127</strain>
    </source>
</reference>
<dbReference type="PROSITE" id="PS51186">
    <property type="entry name" value="GNAT"/>
    <property type="match status" value="1"/>
</dbReference>
<protein>
    <submittedName>
        <fullName evidence="2">GNAT family N-acetyltransferase</fullName>
    </submittedName>
</protein>
<sequence length="270" mass="28536">MTRHVPPVFTVAELEAVLARGWRGLTEVELGGWLLRAADGFTSRANSVLPLGPPGRDLPAALAVVESFYRERGLPPTVQVPVDAPGSPLARLDTTLAERGWTVLTPNLVMTADLDVLTTRLPPGPDAFLVTTAVPDEEWLTGYLYRGTSLPPHARKVLVATDLPVFASIRDARGQAGVARGAVNDGWLGISAVTVSPDRRREGVGTRLMAGLARWGGMHGAARVALQVDGGNEAALTLYRGLGFTVHHGYHYRRAPDGSATGASSGTLPG</sequence>
<dbReference type="AlphaFoldDB" id="A0A938YGF4"/>
<dbReference type="InterPro" id="IPR016181">
    <property type="entry name" value="Acyl_CoA_acyltransferase"/>
</dbReference>
<proteinExistence type="predicted"/>
<evidence type="ECO:0000313" key="2">
    <source>
        <dbReference type="EMBL" id="MBM9475447.1"/>
    </source>
</evidence>
<dbReference type="GO" id="GO:0016747">
    <property type="term" value="F:acyltransferase activity, transferring groups other than amino-acyl groups"/>
    <property type="evidence" value="ECO:0007669"/>
    <property type="project" value="InterPro"/>
</dbReference>
<evidence type="ECO:0000313" key="3">
    <source>
        <dbReference type="Proteomes" id="UP000663801"/>
    </source>
</evidence>
<name>A0A938YGF4_9ACTN</name>
<dbReference type="PANTHER" id="PTHR43072">
    <property type="entry name" value="N-ACETYLTRANSFERASE"/>
    <property type="match status" value="1"/>
</dbReference>
<dbReference type="Gene3D" id="3.40.630.30">
    <property type="match status" value="1"/>
</dbReference>
<dbReference type="CDD" id="cd04301">
    <property type="entry name" value="NAT_SF"/>
    <property type="match status" value="1"/>
</dbReference>
<feature type="domain" description="N-acetyltransferase" evidence="1">
    <location>
        <begin position="112"/>
        <end position="270"/>
    </location>
</feature>
<evidence type="ECO:0000259" key="1">
    <source>
        <dbReference type="PROSITE" id="PS51186"/>
    </source>
</evidence>
<dbReference type="InterPro" id="IPR056935">
    <property type="entry name" value="Rv0428c-like_C"/>
</dbReference>